<dbReference type="SUPFAM" id="SSF55729">
    <property type="entry name" value="Acyl-CoA N-acyltransferases (Nat)"/>
    <property type="match status" value="1"/>
</dbReference>
<comment type="caution">
    <text evidence="2">The sequence shown here is derived from an EMBL/GenBank/DDBJ whole genome shotgun (WGS) entry which is preliminary data.</text>
</comment>
<dbReference type="CDD" id="cd04301">
    <property type="entry name" value="NAT_SF"/>
    <property type="match status" value="1"/>
</dbReference>
<dbReference type="Gene3D" id="3.40.630.30">
    <property type="match status" value="1"/>
</dbReference>
<accession>A0ABP6ZZ00</accession>
<dbReference type="InterPro" id="IPR000182">
    <property type="entry name" value="GNAT_dom"/>
</dbReference>
<evidence type="ECO:0000313" key="2">
    <source>
        <dbReference type="EMBL" id="GAA3620902.1"/>
    </source>
</evidence>
<dbReference type="RefSeq" id="WP_344804716.1">
    <property type="nucleotide sequence ID" value="NZ_BAABAB010000016.1"/>
</dbReference>
<sequence length="151" mass="16116">MEGDDGPLLQELFDDLADFRTPFGDPGSADAVSTFLALPEGRDYDSKLLLGIWRDCGLAGALDCITGYPTRAEWTIGLLVVADRHRRRGIAGAVLAWLETTAADHGATMLRAVIRADNNDGITFAMSHGYHSEGGPDAPPGIVVLARPLAR</sequence>
<proteinExistence type="predicted"/>
<dbReference type="InterPro" id="IPR016181">
    <property type="entry name" value="Acyl_CoA_acyltransferase"/>
</dbReference>
<dbReference type="EMBL" id="BAABAB010000016">
    <property type="protein sequence ID" value="GAA3620902.1"/>
    <property type="molecule type" value="Genomic_DNA"/>
</dbReference>
<organism evidence="2 3">
    <name type="scientific">Microlunatus ginsengisoli</name>
    <dbReference type="NCBI Taxonomy" id="363863"/>
    <lineage>
        <taxon>Bacteria</taxon>
        <taxon>Bacillati</taxon>
        <taxon>Actinomycetota</taxon>
        <taxon>Actinomycetes</taxon>
        <taxon>Propionibacteriales</taxon>
        <taxon>Propionibacteriaceae</taxon>
        <taxon>Microlunatus</taxon>
    </lineage>
</organism>
<evidence type="ECO:0000313" key="3">
    <source>
        <dbReference type="Proteomes" id="UP001501490"/>
    </source>
</evidence>
<reference evidence="3" key="1">
    <citation type="journal article" date="2019" name="Int. J. Syst. Evol. Microbiol.">
        <title>The Global Catalogue of Microorganisms (GCM) 10K type strain sequencing project: providing services to taxonomists for standard genome sequencing and annotation.</title>
        <authorList>
            <consortium name="The Broad Institute Genomics Platform"/>
            <consortium name="The Broad Institute Genome Sequencing Center for Infectious Disease"/>
            <person name="Wu L."/>
            <person name="Ma J."/>
        </authorList>
    </citation>
    <scope>NUCLEOTIDE SEQUENCE [LARGE SCALE GENOMIC DNA]</scope>
    <source>
        <strain evidence="3">JCM 16929</strain>
    </source>
</reference>
<feature type="domain" description="N-acetyltransferase" evidence="1">
    <location>
        <begin position="1"/>
        <end position="150"/>
    </location>
</feature>
<protein>
    <recommendedName>
        <fullName evidence="1">N-acetyltransferase domain-containing protein</fullName>
    </recommendedName>
</protein>
<gene>
    <name evidence="2" type="ORF">GCM10022236_23900</name>
</gene>
<name>A0ABP6ZZ00_9ACTN</name>
<keyword evidence="3" id="KW-1185">Reference proteome</keyword>
<dbReference type="Proteomes" id="UP001501490">
    <property type="component" value="Unassembled WGS sequence"/>
</dbReference>
<dbReference type="Pfam" id="PF00583">
    <property type="entry name" value="Acetyltransf_1"/>
    <property type="match status" value="1"/>
</dbReference>
<evidence type="ECO:0000259" key="1">
    <source>
        <dbReference type="PROSITE" id="PS51186"/>
    </source>
</evidence>
<dbReference type="PROSITE" id="PS51186">
    <property type="entry name" value="GNAT"/>
    <property type="match status" value="1"/>
</dbReference>